<accession>A0A401PJ32</accession>
<dbReference type="AlphaFoldDB" id="A0A401PJ32"/>
<dbReference type="Proteomes" id="UP000288216">
    <property type="component" value="Unassembled WGS sequence"/>
</dbReference>
<gene>
    <name evidence="1" type="ORF">scyTo_0002367</name>
</gene>
<organism evidence="1 2">
    <name type="scientific">Scyliorhinus torazame</name>
    <name type="common">Cloudy catshark</name>
    <name type="synonym">Catulus torazame</name>
    <dbReference type="NCBI Taxonomy" id="75743"/>
    <lineage>
        <taxon>Eukaryota</taxon>
        <taxon>Metazoa</taxon>
        <taxon>Chordata</taxon>
        <taxon>Craniata</taxon>
        <taxon>Vertebrata</taxon>
        <taxon>Chondrichthyes</taxon>
        <taxon>Elasmobranchii</taxon>
        <taxon>Galeomorphii</taxon>
        <taxon>Galeoidea</taxon>
        <taxon>Carcharhiniformes</taxon>
        <taxon>Scyliorhinidae</taxon>
        <taxon>Scyliorhinus</taxon>
    </lineage>
</organism>
<evidence type="ECO:0000313" key="1">
    <source>
        <dbReference type="EMBL" id="GCB73137.1"/>
    </source>
</evidence>
<comment type="caution">
    <text evidence="1">The sequence shown here is derived from an EMBL/GenBank/DDBJ whole genome shotgun (WGS) entry which is preliminary data.</text>
</comment>
<sequence>MGRGGTEILLSLGLKAAKAKVLLSAEPTYLPEENLICSLTSAAYWDFIIHAKAVNYFKSNLCLLVRVAGEPFVLQSSTWPGILRHCEDLFTS</sequence>
<name>A0A401PJ32_SCYTO</name>
<evidence type="ECO:0000313" key="2">
    <source>
        <dbReference type="Proteomes" id="UP000288216"/>
    </source>
</evidence>
<proteinExistence type="predicted"/>
<protein>
    <submittedName>
        <fullName evidence="1">Uncharacterized protein</fullName>
    </submittedName>
</protein>
<reference evidence="1 2" key="1">
    <citation type="journal article" date="2018" name="Nat. Ecol. Evol.">
        <title>Shark genomes provide insights into elasmobranch evolution and the origin of vertebrates.</title>
        <authorList>
            <person name="Hara Y"/>
            <person name="Yamaguchi K"/>
            <person name="Onimaru K"/>
            <person name="Kadota M"/>
            <person name="Koyanagi M"/>
            <person name="Keeley SD"/>
            <person name="Tatsumi K"/>
            <person name="Tanaka K"/>
            <person name="Motone F"/>
            <person name="Kageyama Y"/>
            <person name="Nozu R"/>
            <person name="Adachi N"/>
            <person name="Nishimura O"/>
            <person name="Nakagawa R"/>
            <person name="Tanegashima C"/>
            <person name="Kiyatake I"/>
            <person name="Matsumoto R"/>
            <person name="Murakumo K"/>
            <person name="Nishida K"/>
            <person name="Terakita A"/>
            <person name="Kuratani S"/>
            <person name="Sato K"/>
            <person name="Hyodo S Kuraku.S."/>
        </authorList>
    </citation>
    <scope>NUCLEOTIDE SEQUENCE [LARGE SCALE GENOMIC DNA]</scope>
</reference>
<dbReference type="EMBL" id="BFAA01000595">
    <property type="protein sequence ID" value="GCB73137.1"/>
    <property type="molecule type" value="Genomic_DNA"/>
</dbReference>
<keyword evidence="2" id="KW-1185">Reference proteome</keyword>